<comment type="caution">
    <text evidence="9">The sequence shown here is derived from an EMBL/GenBank/DDBJ whole genome shotgun (WGS) entry which is preliminary data.</text>
</comment>
<comment type="subcellular location">
    <subcellularLocation>
        <location evidence="1">Cell membrane</location>
        <topology evidence="1">Lipid-anchor</topology>
    </subcellularLocation>
</comment>
<gene>
    <name evidence="9" type="ORF">HMPREF9460_00354</name>
</gene>
<sequence length="363" mass="38267">MNAKKLLALSLACTLTLGLSACGGGQDAPSSGSPSGASDGDALKVGIILSTGGLGDKNFNDMTYAGAQQAEKDFGIEFDYVETQSASDFLPNYRMFAESGEYDLIIGLAADQTEAINEISIDFPEQKISHIDSSTDLPNVSAVYTKWQEQTFLTGVVAGLGTLSGMDKANSENVVGVILGQDQPTLRMGVVGFEAGVRYVNPDCEVLEAVVGDFNDPAKAKEIALSMYNRGADFVQHIAGASGMGVFTAAKETDRYAFGVGGNQNYIEPDYIVATALRDVNTIVYNEIKALVEGTWEPGVHISGIAEGSVGFDNTDSNVVLPDDIAAAVEDIKAKITAGELVPCETAEELDAWVAANQYQPAE</sequence>
<evidence type="ECO:0000256" key="6">
    <source>
        <dbReference type="ARBA" id="ARBA00023288"/>
    </source>
</evidence>
<evidence type="ECO:0000256" key="3">
    <source>
        <dbReference type="ARBA" id="ARBA00022475"/>
    </source>
</evidence>
<dbReference type="AlphaFoldDB" id="A0A096BE15"/>
<dbReference type="PROSITE" id="PS51257">
    <property type="entry name" value="PROKAR_LIPOPROTEIN"/>
    <property type="match status" value="1"/>
</dbReference>
<comment type="similarity">
    <text evidence="2">Belongs to the BMP lipoprotein family.</text>
</comment>
<feature type="domain" description="ABC transporter substrate-binding protein PnrA-like" evidence="8">
    <location>
        <begin position="48"/>
        <end position="336"/>
    </location>
</feature>
<dbReference type="CDD" id="cd19964">
    <property type="entry name" value="PBP1_BMP-like"/>
    <property type="match status" value="1"/>
</dbReference>
<evidence type="ECO:0000256" key="4">
    <source>
        <dbReference type="ARBA" id="ARBA00022729"/>
    </source>
</evidence>
<keyword evidence="10" id="KW-1185">Reference proteome</keyword>
<dbReference type="HOGENOM" id="CLU_038813_0_0_9"/>
<dbReference type="PANTHER" id="PTHR34296">
    <property type="entry name" value="TRANSCRIPTIONAL ACTIVATOR PROTEIN MED"/>
    <property type="match status" value="1"/>
</dbReference>
<feature type="chain" id="PRO_5038718665" description="ABC transporter substrate-binding protein PnrA-like domain-containing protein" evidence="7">
    <location>
        <begin position="22"/>
        <end position="363"/>
    </location>
</feature>
<keyword evidence="6" id="KW-0449">Lipoprotein</keyword>
<proteinExistence type="inferred from homology"/>
<keyword evidence="4 7" id="KW-0732">Signal</keyword>
<keyword evidence="5" id="KW-0472">Membrane</keyword>
<evidence type="ECO:0000256" key="2">
    <source>
        <dbReference type="ARBA" id="ARBA00008610"/>
    </source>
</evidence>
<evidence type="ECO:0000256" key="5">
    <source>
        <dbReference type="ARBA" id="ARBA00023136"/>
    </source>
</evidence>
<evidence type="ECO:0000313" key="9">
    <source>
        <dbReference type="EMBL" id="KGF57256.1"/>
    </source>
</evidence>
<protein>
    <recommendedName>
        <fullName evidence="8">ABC transporter substrate-binding protein PnrA-like domain-containing protein</fullName>
    </recommendedName>
</protein>
<dbReference type="RefSeq" id="WP_044938488.1">
    <property type="nucleotide sequence ID" value="NZ_KN174161.1"/>
</dbReference>
<dbReference type="PANTHER" id="PTHR34296:SF2">
    <property type="entry name" value="ABC TRANSPORTER GUANOSINE-BINDING PROTEIN NUPN"/>
    <property type="match status" value="1"/>
</dbReference>
<dbReference type="InterPro" id="IPR003760">
    <property type="entry name" value="PnrA-like"/>
</dbReference>
<dbReference type="EMBL" id="ADLO01000010">
    <property type="protein sequence ID" value="KGF57256.1"/>
    <property type="molecule type" value="Genomic_DNA"/>
</dbReference>
<dbReference type="Pfam" id="PF02608">
    <property type="entry name" value="Bmp"/>
    <property type="match status" value="1"/>
</dbReference>
<dbReference type="Gene3D" id="3.40.50.2300">
    <property type="match status" value="2"/>
</dbReference>
<dbReference type="PATRIC" id="fig|742738.3.peg.373"/>
<evidence type="ECO:0000256" key="1">
    <source>
        <dbReference type="ARBA" id="ARBA00004193"/>
    </source>
</evidence>
<evidence type="ECO:0000256" key="7">
    <source>
        <dbReference type="SAM" id="SignalP"/>
    </source>
</evidence>
<dbReference type="Proteomes" id="UP000029585">
    <property type="component" value="Unassembled WGS sequence"/>
</dbReference>
<dbReference type="InterPro" id="IPR050957">
    <property type="entry name" value="BMP_lipoprotein"/>
</dbReference>
<organism evidence="9 10">
    <name type="scientific">Flavonifractor plautii 1_3_50AFAA</name>
    <dbReference type="NCBI Taxonomy" id="742738"/>
    <lineage>
        <taxon>Bacteria</taxon>
        <taxon>Bacillati</taxon>
        <taxon>Bacillota</taxon>
        <taxon>Clostridia</taxon>
        <taxon>Eubacteriales</taxon>
        <taxon>Oscillospiraceae</taxon>
        <taxon>Flavonifractor</taxon>
    </lineage>
</organism>
<dbReference type="InterPro" id="IPR028082">
    <property type="entry name" value="Peripla_BP_I"/>
</dbReference>
<dbReference type="SUPFAM" id="SSF53822">
    <property type="entry name" value="Periplasmic binding protein-like I"/>
    <property type="match status" value="1"/>
</dbReference>
<feature type="signal peptide" evidence="7">
    <location>
        <begin position="1"/>
        <end position="21"/>
    </location>
</feature>
<dbReference type="eggNOG" id="COG1744">
    <property type="taxonomic scope" value="Bacteria"/>
</dbReference>
<evidence type="ECO:0000259" key="8">
    <source>
        <dbReference type="Pfam" id="PF02608"/>
    </source>
</evidence>
<dbReference type="GO" id="GO:0005886">
    <property type="term" value="C:plasma membrane"/>
    <property type="evidence" value="ECO:0007669"/>
    <property type="project" value="UniProtKB-SubCell"/>
</dbReference>
<reference evidence="9 10" key="1">
    <citation type="submission" date="2011-08" db="EMBL/GenBank/DDBJ databases">
        <title>The Genome Sequence of Clostridium orbiscindens 1_3_50AFAA.</title>
        <authorList>
            <consortium name="The Broad Institute Genome Sequencing Platform"/>
            <person name="Earl A."/>
            <person name="Ward D."/>
            <person name="Feldgarden M."/>
            <person name="Gevers D."/>
            <person name="Daigneault M."/>
            <person name="Strauss J."/>
            <person name="Allen-Vercoe E."/>
            <person name="Young S.K."/>
            <person name="Zeng Q."/>
            <person name="Gargeya S."/>
            <person name="Fitzgerald M."/>
            <person name="Haas B."/>
            <person name="Abouelleil A."/>
            <person name="Alvarado L."/>
            <person name="Arachchi H.M."/>
            <person name="Berlin A."/>
            <person name="Brown A."/>
            <person name="Chapman S.B."/>
            <person name="Chen Z."/>
            <person name="Dunbar C."/>
            <person name="Freedman E."/>
            <person name="Gearin G."/>
            <person name="Gellesch M."/>
            <person name="Goldberg J."/>
            <person name="Griggs A."/>
            <person name="Gujja S."/>
            <person name="Heiman D."/>
            <person name="Howarth C."/>
            <person name="Larson L."/>
            <person name="Lui A."/>
            <person name="MacDonald P.J.P."/>
            <person name="Montmayeur A."/>
            <person name="Murphy C."/>
            <person name="Neiman D."/>
            <person name="Pearson M."/>
            <person name="Priest M."/>
            <person name="Roberts A."/>
            <person name="Saif S."/>
            <person name="Shea T."/>
            <person name="Shenoy N."/>
            <person name="Sisk P."/>
            <person name="Stolte C."/>
            <person name="Sykes S."/>
            <person name="Wortman J."/>
            <person name="Nusbaum C."/>
            <person name="Birren B."/>
        </authorList>
    </citation>
    <scope>NUCLEOTIDE SEQUENCE [LARGE SCALE GENOMIC DNA]</scope>
    <source>
        <strain evidence="9 10">1_3_50AFAA</strain>
    </source>
</reference>
<keyword evidence="3" id="KW-1003">Cell membrane</keyword>
<name>A0A096BE15_FLAPL</name>
<evidence type="ECO:0000313" key="10">
    <source>
        <dbReference type="Proteomes" id="UP000029585"/>
    </source>
</evidence>
<accession>A0A096BE15</accession>